<dbReference type="InterPro" id="IPR025351">
    <property type="entry name" value="Pvc16_N"/>
</dbReference>
<dbReference type="OrthoDB" id="2651753at2"/>
<evidence type="ECO:0000313" key="2">
    <source>
        <dbReference type="EMBL" id="KNY25315.1"/>
    </source>
</evidence>
<sequence>MSSYQVIAETGKTIIKLLRENLAPEPIPKPEMIELCAPYEENDFRLTVYLYSIQSNGLFPDSTRQSLDLYYLFTAFSKAELKTKAYDESYIMGKTMQIMNQNAILRGSLLEGSLAENNEELKIILHNLSTDDISKIWNFSNIQYKLSVAYMVSPVYIDSTIAANSKRVMK</sequence>
<gene>
    <name evidence="2" type="ORF">Bccel_0575</name>
</gene>
<dbReference type="STRING" id="398512.Bccel_0575"/>
<evidence type="ECO:0000259" key="1">
    <source>
        <dbReference type="Pfam" id="PF14065"/>
    </source>
</evidence>
<dbReference type="EMBL" id="LGTC01000001">
    <property type="protein sequence ID" value="KNY25315.1"/>
    <property type="molecule type" value="Genomic_DNA"/>
</dbReference>
<dbReference type="AlphaFoldDB" id="A0A0L6JHY5"/>
<accession>A0A0L6JHY5</accession>
<name>A0A0L6JHY5_9FIRM</name>
<dbReference type="eggNOG" id="ENOG50331U1">
    <property type="taxonomic scope" value="Bacteria"/>
</dbReference>
<proteinExistence type="predicted"/>
<evidence type="ECO:0000313" key="3">
    <source>
        <dbReference type="Proteomes" id="UP000036923"/>
    </source>
</evidence>
<feature type="domain" description="Pvc16 N-terminal" evidence="1">
    <location>
        <begin position="13"/>
        <end position="167"/>
    </location>
</feature>
<reference evidence="3" key="1">
    <citation type="submission" date="2015-07" db="EMBL/GenBank/DDBJ databases">
        <title>Near-Complete Genome Sequence of the Cellulolytic Bacterium Bacteroides (Pseudobacteroides) cellulosolvens ATCC 35603.</title>
        <authorList>
            <person name="Dassa B."/>
            <person name="Utturkar S.M."/>
            <person name="Klingeman D.M."/>
            <person name="Hurt R.A."/>
            <person name="Keller M."/>
            <person name="Xu J."/>
            <person name="Reddy Y.H.K."/>
            <person name="Borovok I."/>
            <person name="Grinberg I.R."/>
            <person name="Lamed R."/>
            <person name="Zhivin O."/>
            <person name="Bayer E.A."/>
            <person name="Brown S.D."/>
        </authorList>
    </citation>
    <scope>NUCLEOTIDE SEQUENCE [LARGE SCALE GENOMIC DNA]</scope>
    <source>
        <strain evidence="3">DSM 2933</strain>
    </source>
</reference>
<comment type="caution">
    <text evidence="2">The sequence shown here is derived from an EMBL/GenBank/DDBJ whole genome shotgun (WGS) entry which is preliminary data.</text>
</comment>
<dbReference type="RefSeq" id="WP_036943945.1">
    <property type="nucleotide sequence ID" value="NZ_JQKC01000024.1"/>
</dbReference>
<dbReference type="Pfam" id="PF14065">
    <property type="entry name" value="Pvc16_N"/>
    <property type="match status" value="1"/>
</dbReference>
<protein>
    <recommendedName>
        <fullName evidence="1">Pvc16 N-terminal domain-containing protein</fullName>
    </recommendedName>
</protein>
<organism evidence="2 3">
    <name type="scientific">Pseudobacteroides cellulosolvens ATCC 35603 = DSM 2933</name>
    <dbReference type="NCBI Taxonomy" id="398512"/>
    <lineage>
        <taxon>Bacteria</taxon>
        <taxon>Bacillati</taxon>
        <taxon>Bacillota</taxon>
        <taxon>Clostridia</taxon>
        <taxon>Eubacteriales</taxon>
        <taxon>Oscillospiraceae</taxon>
        <taxon>Pseudobacteroides</taxon>
    </lineage>
</organism>
<keyword evidence="3" id="KW-1185">Reference proteome</keyword>
<dbReference type="Proteomes" id="UP000036923">
    <property type="component" value="Unassembled WGS sequence"/>
</dbReference>